<dbReference type="SUPFAM" id="SSF50475">
    <property type="entry name" value="FMN-binding split barrel"/>
    <property type="match status" value="1"/>
</dbReference>
<gene>
    <name evidence="9" type="primary">phzG</name>
    <name evidence="9" type="ORF">LG632_14455</name>
</gene>
<dbReference type="InterPro" id="IPR011576">
    <property type="entry name" value="Pyridox_Oxase_N"/>
</dbReference>
<dbReference type="Pfam" id="PF10590">
    <property type="entry name" value="PNP_phzG_C"/>
    <property type="match status" value="1"/>
</dbReference>
<evidence type="ECO:0000259" key="8">
    <source>
        <dbReference type="Pfam" id="PF10590"/>
    </source>
</evidence>
<comment type="caution">
    <text evidence="9">The sequence shown here is derived from an EMBL/GenBank/DDBJ whole genome shotgun (WGS) entry which is preliminary data.</text>
</comment>
<comment type="cofactor">
    <cofactor evidence="1">
        <name>FMN</name>
        <dbReference type="ChEBI" id="CHEBI:58210"/>
    </cofactor>
</comment>
<dbReference type="InterPro" id="IPR019576">
    <property type="entry name" value="Pyridoxamine_oxidase_dimer_C"/>
</dbReference>
<dbReference type="InterPro" id="IPR000659">
    <property type="entry name" value="Pyridox_Oxase"/>
</dbReference>
<comment type="similarity">
    <text evidence="2">Belongs to the pyridoxamine 5'-phosphate oxidase family.</text>
</comment>
<keyword evidence="4" id="KW-0288">FMN</keyword>
<organism evidence="9 10">
    <name type="scientific">Streptomyces antimicrobicus</name>
    <dbReference type="NCBI Taxonomy" id="2883108"/>
    <lineage>
        <taxon>Bacteria</taxon>
        <taxon>Bacillati</taxon>
        <taxon>Actinomycetota</taxon>
        <taxon>Actinomycetes</taxon>
        <taxon>Kitasatosporales</taxon>
        <taxon>Streptomycetaceae</taxon>
        <taxon>Streptomyces</taxon>
    </lineage>
</organism>
<dbReference type="Proteomes" id="UP001199054">
    <property type="component" value="Unassembled WGS sequence"/>
</dbReference>
<evidence type="ECO:0000256" key="2">
    <source>
        <dbReference type="ARBA" id="ARBA00007301"/>
    </source>
</evidence>
<protein>
    <submittedName>
        <fullName evidence="9">Phenazine biosynthesis FMN-dependent oxidase PhzG</fullName>
        <ecNumber evidence="9">1.-.-.-</ecNumber>
    </submittedName>
</protein>
<sequence length="243" mass="26619">MTTSTTSTANPARTRTAHGTRTAPGTGPRPGIDTSKFESLSGAADLDFPEYDAPPAEPMGLVWQWLAEAVRHGVREPRSMALATATADGRASNRIVTITRESANGLVFTTHSTSRKGRELAATGWASALLYWRETGQQIMLAGPVTPLPPAESDALWTARPVPLHSMTAASRQSEPIEDLESLRDEAYRLLATGQPLPRPERFTGYLLEPAEVEFWSAASDRLHRRLSYTRDGGRWRTARLQP</sequence>
<dbReference type="EC" id="1.-.-.-" evidence="9"/>
<evidence type="ECO:0000313" key="10">
    <source>
        <dbReference type="Proteomes" id="UP001199054"/>
    </source>
</evidence>
<evidence type="ECO:0000256" key="5">
    <source>
        <dbReference type="ARBA" id="ARBA00023002"/>
    </source>
</evidence>
<evidence type="ECO:0000256" key="3">
    <source>
        <dbReference type="ARBA" id="ARBA00022630"/>
    </source>
</evidence>
<feature type="region of interest" description="Disordered" evidence="6">
    <location>
        <begin position="1"/>
        <end position="37"/>
    </location>
</feature>
<dbReference type="NCBIfam" id="NF004231">
    <property type="entry name" value="PRK05679.1"/>
    <property type="match status" value="1"/>
</dbReference>
<proteinExistence type="inferred from homology"/>
<keyword evidence="5 9" id="KW-0560">Oxidoreductase</keyword>
<dbReference type="PIRSF" id="PIRSF000190">
    <property type="entry name" value="Pyd_amn-ph_oxd"/>
    <property type="match status" value="1"/>
</dbReference>
<dbReference type="InterPro" id="IPR012349">
    <property type="entry name" value="Split_barrel_FMN-bd"/>
</dbReference>
<evidence type="ECO:0000313" key="9">
    <source>
        <dbReference type="EMBL" id="MCB5180579.1"/>
    </source>
</evidence>
<dbReference type="PANTHER" id="PTHR10851">
    <property type="entry name" value="PYRIDOXINE-5-PHOSPHATE OXIDASE"/>
    <property type="match status" value="1"/>
</dbReference>
<feature type="compositionally biased region" description="Polar residues" evidence="6">
    <location>
        <begin position="1"/>
        <end position="10"/>
    </location>
</feature>
<dbReference type="Gene3D" id="2.30.110.10">
    <property type="entry name" value="Electron Transport, Fmn-binding Protein, Chain A"/>
    <property type="match status" value="1"/>
</dbReference>
<feature type="domain" description="Pyridoxamine 5'-phosphate oxidase N-terminal" evidence="7">
    <location>
        <begin position="67"/>
        <end position="184"/>
    </location>
</feature>
<evidence type="ECO:0000256" key="6">
    <source>
        <dbReference type="SAM" id="MobiDB-lite"/>
    </source>
</evidence>
<keyword evidence="10" id="KW-1185">Reference proteome</keyword>
<dbReference type="EMBL" id="JAJAUY010000047">
    <property type="protein sequence ID" value="MCB5180579.1"/>
    <property type="molecule type" value="Genomic_DNA"/>
</dbReference>
<dbReference type="Pfam" id="PF01243">
    <property type="entry name" value="PNPOx_N"/>
    <property type="match status" value="1"/>
</dbReference>
<dbReference type="GO" id="GO:0016491">
    <property type="term" value="F:oxidoreductase activity"/>
    <property type="evidence" value="ECO:0007669"/>
    <property type="project" value="UniProtKB-KW"/>
</dbReference>
<evidence type="ECO:0000256" key="4">
    <source>
        <dbReference type="ARBA" id="ARBA00022643"/>
    </source>
</evidence>
<keyword evidence="3" id="KW-0285">Flavoprotein</keyword>
<dbReference type="InterPro" id="IPR053451">
    <property type="entry name" value="Phenazine_biosynth_oxidase"/>
</dbReference>
<evidence type="ECO:0000259" key="7">
    <source>
        <dbReference type="Pfam" id="PF01243"/>
    </source>
</evidence>
<accession>A0ABS8B7R1</accession>
<feature type="domain" description="Pyridoxine 5'-phosphate oxidase dimerisation C-terminal" evidence="8">
    <location>
        <begin position="204"/>
        <end position="243"/>
    </location>
</feature>
<dbReference type="PANTHER" id="PTHR10851:SF0">
    <property type="entry name" value="PYRIDOXINE-5'-PHOSPHATE OXIDASE"/>
    <property type="match status" value="1"/>
</dbReference>
<feature type="compositionally biased region" description="Low complexity" evidence="6">
    <location>
        <begin position="11"/>
        <end position="31"/>
    </location>
</feature>
<dbReference type="RefSeq" id="WP_226727454.1">
    <property type="nucleotide sequence ID" value="NZ_JAJAUY010000047.1"/>
</dbReference>
<evidence type="ECO:0000256" key="1">
    <source>
        <dbReference type="ARBA" id="ARBA00001917"/>
    </source>
</evidence>
<reference evidence="9 10" key="1">
    <citation type="submission" date="2021-10" db="EMBL/GenBank/DDBJ databases">
        <title>Streptomyces sp. strain SMC 277, a novel streptomycete isolated from soil.</title>
        <authorList>
            <person name="Chanama M."/>
        </authorList>
    </citation>
    <scope>NUCLEOTIDE SEQUENCE [LARGE SCALE GENOMIC DNA]</scope>
    <source>
        <strain evidence="9 10">SMC 277</strain>
    </source>
</reference>
<dbReference type="NCBIfam" id="NF038138">
    <property type="entry name" value="phena_PhzG"/>
    <property type="match status" value="1"/>
</dbReference>
<name>A0ABS8B7R1_9ACTN</name>